<feature type="non-terminal residue" evidence="1">
    <location>
        <position position="1"/>
    </location>
</feature>
<gene>
    <name evidence="1" type="ORF">Tci_292227</name>
</gene>
<evidence type="ECO:0000313" key="1">
    <source>
        <dbReference type="EMBL" id="GEX20252.1"/>
    </source>
</evidence>
<protein>
    <submittedName>
        <fullName evidence="1">Uncharacterized protein</fullName>
    </submittedName>
</protein>
<dbReference type="AlphaFoldDB" id="A0A699H9L8"/>
<accession>A0A699H9L8</accession>
<reference evidence="1" key="1">
    <citation type="journal article" date="2019" name="Sci. Rep.">
        <title>Draft genome of Tanacetum cinerariifolium, the natural source of mosquito coil.</title>
        <authorList>
            <person name="Yamashiro T."/>
            <person name="Shiraishi A."/>
            <person name="Satake H."/>
            <person name="Nakayama K."/>
        </authorList>
    </citation>
    <scope>NUCLEOTIDE SEQUENCE</scope>
</reference>
<comment type="caution">
    <text evidence="1">The sequence shown here is derived from an EMBL/GenBank/DDBJ whole genome shotgun (WGS) entry which is preliminary data.</text>
</comment>
<sequence length="98" mass="11213">FRRVVPTNYNPKGERFLIASRFPTPPLTYEFFSPGATVTDGWVLVNRVVAQFQKSVCAWMIIFEAAYRVLKGALRRRYDVRRGLHVTKQVKALALGVV</sequence>
<proteinExistence type="predicted"/>
<organism evidence="1">
    <name type="scientific">Tanacetum cinerariifolium</name>
    <name type="common">Dalmatian daisy</name>
    <name type="synonym">Chrysanthemum cinerariifolium</name>
    <dbReference type="NCBI Taxonomy" id="118510"/>
    <lineage>
        <taxon>Eukaryota</taxon>
        <taxon>Viridiplantae</taxon>
        <taxon>Streptophyta</taxon>
        <taxon>Embryophyta</taxon>
        <taxon>Tracheophyta</taxon>
        <taxon>Spermatophyta</taxon>
        <taxon>Magnoliopsida</taxon>
        <taxon>eudicotyledons</taxon>
        <taxon>Gunneridae</taxon>
        <taxon>Pentapetalae</taxon>
        <taxon>asterids</taxon>
        <taxon>campanulids</taxon>
        <taxon>Asterales</taxon>
        <taxon>Asteraceae</taxon>
        <taxon>Asteroideae</taxon>
        <taxon>Anthemideae</taxon>
        <taxon>Anthemidinae</taxon>
        <taxon>Tanacetum</taxon>
    </lineage>
</organism>
<dbReference type="EMBL" id="BKCJ010094966">
    <property type="protein sequence ID" value="GEX20252.1"/>
    <property type="molecule type" value="Genomic_DNA"/>
</dbReference>
<name>A0A699H9L8_TANCI</name>